<dbReference type="Proteomes" id="UP000000366">
    <property type="component" value="Chromosome"/>
</dbReference>
<evidence type="ECO:0000313" key="2">
    <source>
        <dbReference type="Proteomes" id="UP000000366"/>
    </source>
</evidence>
<name>A2SJX7_METPP</name>
<dbReference type="EMBL" id="CP000555">
    <property type="protein sequence ID" value="ABM95866.1"/>
    <property type="molecule type" value="Genomic_DNA"/>
</dbReference>
<organism evidence="1 2">
    <name type="scientific">Methylibium petroleiphilum (strain ATCC BAA-1232 / LMG 22953 / PM1)</name>
    <dbReference type="NCBI Taxonomy" id="420662"/>
    <lineage>
        <taxon>Bacteria</taxon>
        <taxon>Pseudomonadati</taxon>
        <taxon>Pseudomonadota</taxon>
        <taxon>Betaproteobacteria</taxon>
        <taxon>Burkholderiales</taxon>
        <taxon>Sphaerotilaceae</taxon>
        <taxon>Methylibium</taxon>
    </lineage>
</organism>
<keyword evidence="2" id="KW-1185">Reference proteome</keyword>
<sequence>MGVEAHRAAVVADGEIGVVVLAVGDPGHRVHEADGLVVVREAVGLLDRTFDERPADHRLQVLADLVGRHGAVGLRQAMLFGQLRHARAPIAANRSEAGGCE</sequence>
<dbReference type="HOGENOM" id="CLU_2288238_0_0_4"/>
<reference evidence="1 2" key="1">
    <citation type="journal article" date="2007" name="J. Bacteriol.">
        <title>Whole-genome analysis of the methyl tert-butyl ether-degrading beta-proteobacterium Methylibium petroleiphilum PM1.</title>
        <authorList>
            <person name="Kane S.R."/>
            <person name="Chakicherla A.Y."/>
            <person name="Chain P.S.G."/>
            <person name="Schmidt R."/>
            <person name="Shin M.W."/>
            <person name="Legler T.C."/>
            <person name="Scow K.M."/>
            <person name="Larimer F.W."/>
            <person name="Lucas S.M."/>
            <person name="Richardson P.M."/>
            <person name="Hristova K.R."/>
        </authorList>
    </citation>
    <scope>NUCLEOTIDE SEQUENCE [LARGE SCALE GENOMIC DNA]</scope>
    <source>
        <strain evidence="2">ATCC BAA-1232 / LMG 22953 / PM1</strain>
    </source>
</reference>
<accession>A2SJX7</accession>
<protein>
    <submittedName>
        <fullName evidence="1">Uncharacterized protein</fullName>
    </submittedName>
</protein>
<gene>
    <name evidence="1" type="ordered locus">Mpe_A2913</name>
</gene>
<proteinExistence type="predicted"/>
<dbReference type="KEGG" id="mpt:Mpe_A2913"/>
<dbReference type="AlphaFoldDB" id="A2SJX7"/>
<evidence type="ECO:0000313" key="1">
    <source>
        <dbReference type="EMBL" id="ABM95866.1"/>
    </source>
</evidence>